<sequence>RDETFDIHVRKHVETNASNALQSPANSAFVSLLPREVRDGVYLELWHISGLRQHIQWHVDGVEHHFCRWACTTKYVHDELQQDIGQIRSQLAVPFGKSIRRTQHEKALPCGRRLQSPWMNHWRCGGRAESAYGALEAIMGPTTSGNECWKRDRKNGRHPGPRPNSAYIPMLLACKLISAECLQFIYKSTTFIFTDMVAVQMFFGYCALHPATTNPGVPPPAFFRYARNLELSLSPDFPAHLLCANFDLAEVSHRHKVWDFHWLRLDCFLNLRRIEVWIAARSISVRTEEDGSFVGIKQLAADALRDALERFGTVGCVTLSTPLPASLGPPEAEGEVQGVAPPGVRLYKRGAGDRFHPFLNMIHPRGMFDGLIYTSSGEYVQSDIYPWLLLFADRD</sequence>
<dbReference type="EMBL" id="WIGN01000072">
    <property type="protein sequence ID" value="KAF6811622.1"/>
    <property type="molecule type" value="Genomic_DNA"/>
</dbReference>
<feature type="non-terminal residue" evidence="1">
    <location>
        <position position="1"/>
    </location>
</feature>
<comment type="caution">
    <text evidence="1">The sequence shown here is derived from an EMBL/GenBank/DDBJ whole genome shotgun (WGS) entry which is preliminary data.</text>
</comment>
<accession>A0A8H6MWI8</accession>
<keyword evidence="2" id="KW-1185">Reference proteome</keyword>
<name>A0A8H6MWI8_9PEZI</name>
<evidence type="ECO:0000313" key="1">
    <source>
        <dbReference type="EMBL" id="KAF6811622.1"/>
    </source>
</evidence>
<gene>
    <name evidence="1" type="ORF">CSOJ01_05606</name>
</gene>
<evidence type="ECO:0000313" key="2">
    <source>
        <dbReference type="Proteomes" id="UP000652219"/>
    </source>
</evidence>
<dbReference type="AlphaFoldDB" id="A0A8H6MWI8"/>
<organism evidence="1 2">
    <name type="scientific">Colletotrichum sojae</name>
    <dbReference type="NCBI Taxonomy" id="2175907"/>
    <lineage>
        <taxon>Eukaryota</taxon>
        <taxon>Fungi</taxon>
        <taxon>Dikarya</taxon>
        <taxon>Ascomycota</taxon>
        <taxon>Pezizomycotina</taxon>
        <taxon>Sordariomycetes</taxon>
        <taxon>Hypocreomycetidae</taxon>
        <taxon>Glomerellales</taxon>
        <taxon>Glomerellaceae</taxon>
        <taxon>Colletotrichum</taxon>
        <taxon>Colletotrichum orchidearum species complex</taxon>
    </lineage>
</organism>
<reference evidence="1 2" key="1">
    <citation type="journal article" date="2020" name="Phytopathology">
        <title>Genome Sequence Resources of Colletotrichum truncatum, C. plurivorum, C. musicola, and C. sojae: Four Species Pathogenic to Soybean (Glycine max).</title>
        <authorList>
            <person name="Rogerio F."/>
            <person name="Boufleur T.R."/>
            <person name="Ciampi-Guillardi M."/>
            <person name="Sukno S.A."/>
            <person name="Thon M.R."/>
            <person name="Massola Junior N.S."/>
            <person name="Baroncelli R."/>
        </authorList>
    </citation>
    <scope>NUCLEOTIDE SEQUENCE [LARGE SCALE GENOMIC DNA]</scope>
    <source>
        <strain evidence="1 2">LFN0009</strain>
    </source>
</reference>
<dbReference type="Proteomes" id="UP000652219">
    <property type="component" value="Unassembled WGS sequence"/>
</dbReference>
<protein>
    <submittedName>
        <fullName evidence="1">Uncharacterized protein</fullName>
    </submittedName>
</protein>
<proteinExistence type="predicted"/>